<accession>A0A810L5X7</accession>
<dbReference type="InterPro" id="IPR036178">
    <property type="entry name" value="Formintransfe-cycloase-like_sf"/>
</dbReference>
<dbReference type="InterPro" id="IPR007044">
    <property type="entry name" value="Cyclodeamin/CycHdrlase"/>
</dbReference>
<dbReference type="AlphaFoldDB" id="A0A810L5X7"/>
<dbReference type="GO" id="GO:0003824">
    <property type="term" value="F:catalytic activity"/>
    <property type="evidence" value="ECO:0007669"/>
    <property type="project" value="InterPro"/>
</dbReference>
<evidence type="ECO:0000313" key="2">
    <source>
        <dbReference type="EMBL" id="BCJ30637.1"/>
    </source>
</evidence>
<organism evidence="2 3">
    <name type="scientific">Actinocatenispora sera</name>
    <dbReference type="NCBI Taxonomy" id="390989"/>
    <lineage>
        <taxon>Bacteria</taxon>
        <taxon>Bacillati</taxon>
        <taxon>Actinomycetota</taxon>
        <taxon>Actinomycetes</taxon>
        <taxon>Micromonosporales</taxon>
        <taxon>Micromonosporaceae</taxon>
        <taxon>Actinocatenispora</taxon>
    </lineage>
</organism>
<protein>
    <recommendedName>
        <fullName evidence="1">Cyclodeaminase/cyclohydrolase domain-containing protein</fullName>
    </recommendedName>
</protein>
<keyword evidence="3" id="KW-1185">Reference proteome</keyword>
<dbReference type="KEGG" id="aser:Asera_47450"/>
<dbReference type="OrthoDB" id="7959174at2"/>
<reference evidence="2" key="1">
    <citation type="submission" date="2020-08" db="EMBL/GenBank/DDBJ databases">
        <title>Whole genome shotgun sequence of Actinocatenispora sera NBRC 101916.</title>
        <authorList>
            <person name="Komaki H."/>
            <person name="Tamura T."/>
        </authorList>
    </citation>
    <scope>NUCLEOTIDE SEQUENCE</scope>
    <source>
        <strain evidence="2">NBRC 101916</strain>
    </source>
</reference>
<name>A0A810L5X7_9ACTN</name>
<gene>
    <name evidence="2" type="ORF">Asera_47450</name>
</gene>
<dbReference type="SUPFAM" id="SSF101262">
    <property type="entry name" value="Methenyltetrahydrofolate cyclohydrolase-like"/>
    <property type="match status" value="1"/>
</dbReference>
<evidence type="ECO:0000313" key="3">
    <source>
        <dbReference type="Proteomes" id="UP000680750"/>
    </source>
</evidence>
<sequence length="200" mass="20204">MQSVDHWLAELGSAAPAPGGGAAAAMTAAIAAGLVEMVAHLTTGRARYAQYEPDTARILVRAGQLRAEAVGLIERDASAFRELMATYGIDKADPGRAAAIRAATVAAAEPPLAIAALAAEVAELAAELPGRSNRTVLSDVAVAASTAAAAIESAAINVEINLSALPEPDRAPLATELAAATDHLGPARELAARLRAELSS</sequence>
<dbReference type="Proteomes" id="UP000680750">
    <property type="component" value="Chromosome"/>
</dbReference>
<proteinExistence type="predicted"/>
<dbReference type="EMBL" id="AP023354">
    <property type="protein sequence ID" value="BCJ30637.1"/>
    <property type="molecule type" value="Genomic_DNA"/>
</dbReference>
<dbReference type="RefSeq" id="WP_030447391.1">
    <property type="nucleotide sequence ID" value="NZ_AP023354.1"/>
</dbReference>
<feature type="domain" description="Cyclodeaminase/cyclohydrolase" evidence="1">
    <location>
        <begin position="4"/>
        <end position="169"/>
    </location>
</feature>
<dbReference type="Gene3D" id="1.20.120.680">
    <property type="entry name" value="Formiminotetrahydrofolate cyclodeaminase monomer, up-and-down helical bundle"/>
    <property type="match status" value="1"/>
</dbReference>
<evidence type="ECO:0000259" key="1">
    <source>
        <dbReference type="Pfam" id="PF04961"/>
    </source>
</evidence>
<dbReference type="Pfam" id="PF04961">
    <property type="entry name" value="FTCD_C"/>
    <property type="match status" value="1"/>
</dbReference>